<gene>
    <name evidence="2" type="ORF">GPUH_LOCUS22479</name>
</gene>
<dbReference type="WBParaSite" id="GPUH_0002250301-mRNA-1">
    <property type="protein sequence ID" value="GPUH_0002250301-mRNA-1"/>
    <property type="gene ID" value="GPUH_0002250301"/>
</dbReference>
<sequence length="215" mass="24089">MEKKCQKARSSSPSGPAPPQLRHDTVCGAFRDQINLLYDLYKIANDYLDFKRFPVCSINEWSKRVQVEGALKENKVNLLPVKAKAESLERDISAIDEVLDQLAARDLSEPAIANATQRDLLDRQAQLDQLQRRSDDLHSCLPEASANQPNTMLDKIQDKVRDLEEKIGASIRRSAEKSPSKRMSLTEQKESDAISIASTGGQSLALEVQVCFPYF</sequence>
<keyword evidence="3" id="KW-1185">Reference proteome</keyword>
<evidence type="ECO:0000313" key="4">
    <source>
        <dbReference type="WBParaSite" id="GPUH_0002250301-mRNA-1"/>
    </source>
</evidence>
<feature type="region of interest" description="Disordered" evidence="1">
    <location>
        <begin position="1"/>
        <end position="21"/>
    </location>
</feature>
<name>A0A183END5_9BILA</name>
<accession>A0A183END5</accession>
<dbReference type="Proteomes" id="UP000271098">
    <property type="component" value="Unassembled WGS sequence"/>
</dbReference>
<evidence type="ECO:0000256" key="1">
    <source>
        <dbReference type="SAM" id="MobiDB-lite"/>
    </source>
</evidence>
<evidence type="ECO:0000313" key="3">
    <source>
        <dbReference type="Proteomes" id="UP000271098"/>
    </source>
</evidence>
<proteinExistence type="predicted"/>
<dbReference type="EMBL" id="UYRT01095189">
    <property type="protein sequence ID" value="VDN40094.1"/>
    <property type="molecule type" value="Genomic_DNA"/>
</dbReference>
<dbReference type="OrthoDB" id="5865300at2759"/>
<feature type="compositionally biased region" description="Basic and acidic residues" evidence="1">
    <location>
        <begin position="169"/>
        <end position="179"/>
    </location>
</feature>
<feature type="region of interest" description="Disordered" evidence="1">
    <location>
        <begin position="169"/>
        <end position="189"/>
    </location>
</feature>
<dbReference type="AlphaFoldDB" id="A0A183END5"/>
<organism evidence="4">
    <name type="scientific">Gongylonema pulchrum</name>
    <dbReference type="NCBI Taxonomy" id="637853"/>
    <lineage>
        <taxon>Eukaryota</taxon>
        <taxon>Metazoa</taxon>
        <taxon>Ecdysozoa</taxon>
        <taxon>Nematoda</taxon>
        <taxon>Chromadorea</taxon>
        <taxon>Rhabditida</taxon>
        <taxon>Spirurina</taxon>
        <taxon>Spiruromorpha</taxon>
        <taxon>Spiruroidea</taxon>
        <taxon>Gongylonematidae</taxon>
        <taxon>Gongylonema</taxon>
    </lineage>
</organism>
<protein>
    <submittedName>
        <fullName evidence="4">DTNB</fullName>
    </submittedName>
</protein>
<reference evidence="2 3" key="2">
    <citation type="submission" date="2018-11" db="EMBL/GenBank/DDBJ databases">
        <authorList>
            <consortium name="Pathogen Informatics"/>
        </authorList>
    </citation>
    <scope>NUCLEOTIDE SEQUENCE [LARGE SCALE GENOMIC DNA]</scope>
</reference>
<reference evidence="4" key="1">
    <citation type="submission" date="2016-06" db="UniProtKB">
        <authorList>
            <consortium name="WormBaseParasite"/>
        </authorList>
    </citation>
    <scope>IDENTIFICATION</scope>
</reference>
<evidence type="ECO:0000313" key="2">
    <source>
        <dbReference type="EMBL" id="VDN40094.1"/>
    </source>
</evidence>